<keyword evidence="2 5" id="KW-0238">DNA-binding</keyword>
<dbReference type="SUPFAM" id="SSF53822">
    <property type="entry name" value="Periplasmic binding protein-like I"/>
    <property type="match status" value="1"/>
</dbReference>
<evidence type="ECO:0000256" key="3">
    <source>
        <dbReference type="ARBA" id="ARBA00023163"/>
    </source>
</evidence>
<dbReference type="GO" id="GO:0003677">
    <property type="term" value="F:DNA binding"/>
    <property type="evidence" value="ECO:0007669"/>
    <property type="project" value="UniProtKB-KW"/>
</dbReference>
<dbReference type="PANTHER" id="PTHR30146:SF109">
    <property type="entry name" value="HTH-TYPE TRANSCRIPTIONAL REGULATOR GALS"/>
    <property type="match status" value="1"/>
</dbReference>
<reference evidence="6" key="1">
    <citation type="journal article" date="2019" name="Int. J. Syst. Evol. Microbiol.">
        <title>The Global Catalogue of Microorganisms (GCM) 10K type strain sequencing project: providing services to taxonomists for standard genome sequencing and annotation.</title>
        <authorList>
            <consortium name="The Broad Institute Genomics Platform"/>
            <consortium name="The Broad Institute Genome Sequencing Center for Infectious Disease"/>
            <person name="Wu L."/>
            <person name="Ma J."/>
        </authorList>
    </citation>
    <scope>NUCLEOTIDE SEQUENCE [LARGE SCALE GENOMIC DNA]</scope>
    <source>
        <strain evidence="6">JCM 17809</strain>
    </source>
</reference>
<organism evidence="5 6">
    <name type="scientific">Fodinibacter luteus</name>
    <dbReference type="NCBI Taxonomy" id="552064"/>
    <lineage>
        <taxon>Bacteria</taxon>
        <taxon>Bacillati</taxon>
        <taxon>Actinomycetota</taxon>
        <taxon>Actinomycetes</taxon>
        <taxon>Micrococcales</taxon>
        <taxon>Intrasporangiaceae</taxon>
        <taxon>Fodinibacter (ex Wang et al. 2009)</taxon>
    </lineage>
</organism>
<accession>A0ABP8KNQ4</accession>
<dbReference type="CDD" id="cd01392">
    <property type="entry name" value="HTH_LacI"/>
    <property type="match status" value="1"/>
</dbReference>
<dbReference type="EMBL" id="BAABGM010000020">
    <property type="protein sequence ID" value="GAA4410666.1"/>
    <property type="molecule type" value="Genomic_DNA"/>
</dbReference>
<dbReference type="CDD" id="cd06267">
    <property type="entry name" value="PBP1_LacI_sugar_binding-like"/>
    <property type="match status" value="1"/>
</dbReference>
<dbReference type="SUPFAM" id="SSF47413">
    <property type="entry name" value="lambda repressor-like DNA-binding domains"/>
    <property type="match status" value="1"/>
</dbReference>
<dbReference type="PROSITE" id="PS00356">
    <property type="entry name" value="HTH_LACI_1"/>
    <property type="match status" value="1"/>
</dbReference>
<evidence type="ECO:0000313" key="6">
    <source>
        <dbReference type="Proteomes" id="UP001500945"/>
    </source>
</evidence>
<evidence type="ECO:0000256" key="2">
    <source>
        <dbReference type="ARBA" id="ARBA00023125"/>
    </source>
</evidence>
<dbReference type="Pfam" id="PF13377">
    <property type="entry name" value="Peripla_BP_3"/>
    <property type="match status" value="1"/>
</dbReference>
<dbReference type="SMART" id="SM00354">
    <property type="entry name" value="HTH_LACI"/>
    <property type="match status" value="1"/>
</dbReference>
<keyword evidence="6" id="KW-1185">Reference proteome</keyword>
<evidence type="ECO:0000259" key="4">
    <source>
        <dbReference type="PROSITE" id="PS50932"/>
    </source>
</evidence>
<feature type="domain" description="HTH lacI-type" evidence="4">
    <location>
        <begin position="1"/>
        <end position="53"/>
    </location>
</feature>
<protein>
    <submittedName>
        <fullName evidence="5">LacI family DNA-binding transcriptional regulator</fullName>
    </submittedName>
</protein>
<dbReference type="PROSITE" id="PS50932">
    <property type="entry name" value="HTH_LACI_2"/>
    <property type="match status" value="1"/>
</dbReference>
<dbReference type="InterPro" id="IPR010982">
    <property type="entry name" value="Lambda_DNA-bd_dom_sf"/>
</dbReference>
<dbReference type="InterPro" id="IPR046335">
    <property type="entry name" value="LacI/GalR-like_sensor"/>
</dbReference>
<evidence type="ECO:0000313" key="5">
    <source>
        <dbReference type="EMBL" id="GAA4410666.1"/>
    </source>
</evidence>
<gene>
    <name evidence="5" type="ORF">GCM10023168_30590</name>
</gene>
<comment type="caution">
    <text evidence="5">The sequence shown here is derived from an EMBL/GenBank/DDBJ whole genome shotgun (WGS) entry which is preliminary data.</text>
</comment>
<name>A0ABP8KNQ4_9MICO</name>
<dbReference type="PANTHER" id="PTHR30146">
    <property type="entry name" value="LACI-RELATED TRANSCRIPTIONAL REPRESSOR"/>
    <property type="match status" value="1"/>
</dbReference>
<keyword evidence="1" id="KW-0805">Transcription regulation</keyword>
<dbReference type="Proteomes" id="UP001500945">
    <property type="component" value="Unassembled WGS sequence"/>
</dbReference>
<dbReference type="Gene3D" id="3.40.50.2300">
    <property type="match status" value="2"/>
</dbReference>
<sequence>MRDVAALAGVSLKTVSRVVNGEPGVSPDVRDRVRAAVGRLDYRPNLAASNLRRTGARTGLVGALVQDLSNSFSAGLLRALEDAARRRSTAVLAASLDEEAEREEALVHDLVTRRVDGLVLMPASERQDYLVAELRTGTPAVFVDRPPRGVDADSVRVDNVEGSRAATEHLLDLGHRRVAALLDIETIPTAEERRAGFTAAFTARGLRPDPRLVVPNLRSTDEATEVMHALLALDDPPTAVFTGRNILSAGAVRALAERGLRREVALVGFDDFPLADLLDPPLTVIRQDVQRIGATVADLLFERIDGDTSPPRHVVIEPTLVARGSGEIPPPPRTR</sequence>
<dbReference type="InterPro" id="IPR000843">
    <property type="entry name" value="HTH_LacI"/>
</dbReference>
<proteinExistence type="predicted"/>
<dbReference type="Gene3D" id="1.10.260.40">
    <property type="entry name" value="lambda repressor-like DNA-binding domains"/>
    <property type="match status" value="1"/>
</dbReference>
<keyword evidence="3" id="KW-0804">Transcription</keyword>
<dbReference type="InterPro" id="IPR028082">
    <property type="entry name" value="Peripla_BP_I"/>
</dbReference>
<dbReference type="Pfam" id="PF00356">
    <property type="entry name" value="LacI"/>
    <property type="match status" value="1"/>
</dbReference>
<evidence type="ECO:0000256" key="1">
    <source>
        <dbReference type="ARBA" id="ARBA00023015"/>
    </source>
</evidence>